<evidence type="ECO:0000313" key="2">
    <source>
        <dbReference type="Proteomes" id="UP000326344"/>
    </source>
</evidence>
<name>A0A5N1JFV6_9BACT</name>
<proteinExistence type="predicted"/>
<evidence type="ECO:0008006" key="3">
    <source>
        <dbReference type="Google" id="ProtNLM"/>
    </source>
</evidence>
<dbReference type="Proteomes" id="UP000326344">
    <property type="component" value="Unassembled WGS sequence"/>
</dbReference>
<reference evidence="1 2" key="1">
    <citation type="submission" date="2019-09" db="EMBL/GenBank/DDBJ databases">
        <title>Genome Sequence of Larkinella sp MA1.</title>
        <authorList>
            <person name="Srinivasan S."/>
        </authorList>
    </citation>
    <scope>NUCLEOTIDE SEQUENCE [LARGE SCALE GENOMIC DNA]</scope>
    <source>
        <strain evidence="1 2">MA1</strain>
    </source>
</reference>
<evidence type="ECO:0000313" key="1">
    <source>
        <dbReference type="EMBL" id="KAA9354594.1"/>
    </source>
</evidence>
<organism evidence="1 2">
    <name type="scientific">Larkinella humicola</name>
    <dbReference type="NCBI Taxonomy" id="2607654"/>
    <lineage>
        <taxon>Bacteria</taxon>
        <taxon>Pseudomonadati</taxon>
        <taxon>Bacteroidota</taxon>
        <taxon>Cytophagia</taxon>
        <taxon>Cytophagales</taxon>
        <taxon>Spirosomataceae</taxon>
        <taxon>Larkinella</taxon>
    </lineage>
</organism>
<dbReference type="RefSeq" id="WP_150875920.1">
    <property type="nucleotide sequence ID" value="NZ_VTWS01000002.1"/>
</dbReference>
<comment type="caution">
    <text evidence="1">The sequence shown here is derived from an EMBL/GenBank/DDBJ whole genome shotgun (WGS) entry which is preliminary data.</text>
</comment>
<dbReference type="EMBL" id="VTWS01000002">
    <property type="protein sequence ID" value="KAA9354594.1"/>
    <property type="molecule type" value="Genomic_DNA"/>
</dbReference>
<dbReference type="PROSITE" id="PS51257">
    <property type="entry name" value="PROKAR_LIPOPROTEIN"/>
    <property type="match status" value="1"/>
</dbReference>
<gene>
    <name evidence="1" type="ORF">F0P93_08280</name>
</gene>
<keyword evidence="2" id="KW-1185">Reference proteome</keyword>
<dbReference type="Gene3D" id="2.40.128.490">
    <property type="entry name" value="Uncharacterised protein PF14869, DUF4488"/>
    <property type="match status" value="1"/>
</dbReference>
<protein>
    <recommendedName>
        <fullName evidence="3">Lipocalin-like protein</fullName>
    </recommendedName>
</protein>
<accession>A0A5N1JFV6</accession>
<dbReference type="AlphaFoldDB" id="A0A5N1JFV6"/>
<sequence length="151" mass="16919">MKFPFTLALIALSVAFVGCETKPATVPLVGTWELISATATEKDSTFSTFNPKQKMIKIINSTHFAFLNHALPTEKDSTAPAFTAGGGSYTLVDSVYTENLEYFVDKAWENHKFEFVVQLHGDTLIQKGVEKLEKLGIDRIIVEKYRRVTKE</sequence>